<dbReference type="Gene3D" id="3.30.70.2450">
    <property type="match status" value="1"/>
</dbReference>
<dbReference type="PANTHER" id="PTHR43004">
    <property type="entry name" value="TRK SYSTEM POTASSIUM UPTAKE PROTEIN"/>
    <property type="match status" value="1"/>
</dbReference>
<evidence type="ECO:0000256" key="1">
    <source>
        <dbReference type="ARBA" id="ARBA00001974"/>
    </source>
</evidence>
<dbReference type="Pfam" id="PF21274">
    <property type="entry name" value="Rng_hyd_C"/>
    <property type="match status" value="1"/>
</dbReference>
<comment type="caution">
    <text evidence="5">The sequence shown here is derived from an EMBL/GenBank/DDBJ whole genome shotgun (WGS) entry which is preliminary data.</text>
</comment>
<organism evidence="5 6">
    <name type="scientific">Streptomyces litmocidini</name>
    <dbReference type="NCBI Taxonomy" id="67318"/>
    <lineage>
        <taxon>Bacteria</taxon>
        <taxon>Bacillati</taxon>
        <taxon>Actinomycetota</taxon>
        <taxon>Actinomycetes</taxon>
        <taxon>Kitasatosporales</taxon>
        <taxon>Streptomycetaceae</taxon>
        <taxon>Streptomyces</taxon>
    </lineage>
</organism>
<dbReference type="EMBL" id="JBIRUI010000006">
    <property type="protein sequence ID" value="MFI1714923.1"/>
    <property type="molecule type" value="Genomic_DNA"/>
</dbReference>
<dbReference type="Gene3D" id="3.40.30.120">
    <property type="match status" value="1"/>
</dbReference>
<dbReference type="PRINTS" id="PR00420">
    <property type="entry name" value="RNGMNOXGNASE"/>
</dbReference>
<dbReference type="Pfam" id="PF01494">
    <property type="entry name" value="FAD_binding_3"/>
    <property type="match status" value="1"/>
</dbReference>
<accession>A0ABW7U5Q1</accession>
<dbReference type="InterPro" id="IPR036188">
    <property type="entry name" value="FAD/NAD-bd_sf"/>
</dbReference>
<evidence type="ECO:0000259" key="4">
    <source>
        <dbReference type="Pfam" id="PF01494"/>
    </source>
</evidence>
<sequence length="497" mass="53771">MRTTTHTEIVVVGGGPVGMLIAAELGAYGIDVVVLEEKSATSGRPKAGTVHARAVQALARRGYLGLPRFSDAPVTEQFHFAGMPGLTITVPAAEPEPVLKRAQADLEREFEERARDRGVTVLRDHRVTALRQGPDGVEVVAEGPGGEHTYSAGFLVGADGARSTVRREAGFTEDTHPATVSAMMGLVRLIEPDEAPRGWCRTERGWVVTKPVPDGHTLVRTLDCDGPHPHRHTRATVQELQDEASRIAGYDIPMEDALSVTRFSDFTRLVRHYRKDRVFLAGDAAHVHFPIGGQGLSTGLVDALNLGWKLAHAVRGTAGKGLLDTYDDERRPAAQRVIDNTRVQLTLMRPTPELDPLRAMVAELLTLEQARRHMGDLISAQETVYPARSGFASRWEGRFLENVVVRGGAEPQDVTGLLSDGRPLLLLSGESGESGERAAAYGESARGWAHVLNTVAASPDAALPCEAMLVRPDGHIAWAPDAGDLTDALRLWFGEPR</sequence>
<dbReference type="RefSeq" id="WP_398709544.1">
    <property type="nucleotide sequence ID" value="NZ_JBIRUI010000006.1"/>
</dbReference>
<dbReference type="InterPro" id="IPR050641">
    <property type="entry name" value="RIFMO-like"/>
</dbReference>
<evidence type="ECO:0000256" key="3">
    <source>
        <dbReference type="ARBA" id="ARBA00022827"/>
    </source>
</evidence>
<evidence type="ECO:0000313" key="5">
    <source>
        <dbReference type="EMBL" id="MFI1714923.1"/>
    </source>
</evidence>
<name>A0ABW7U5Q1_9ACTN</name>
<dbReference type="Gene3D" id="3.50.50.60">
    <property type="entry name" value="FAD/NAD(P)-binding domain"/>
    <property type="match status" value="1"/>
</dbReference>
<dbReference type="Proteomes" id="UP001611339">
    <property type="component" value="Unassembled WGS sequence"/>
</dbReference>
<keyword evidence="5" id="KW-0503">Monooxygenase</keyword>
<keyword evidence="5" id="KW-0560">Oxidoreductase</keyword>
<comment type="cofactor">
    <cofactor evidence="1">
        <name>FAD</name>
        <dbReference type="ChEBI" id="CHEBI:57692"/>
    </cofactor>
</comment>
<protein>
    <submittedName>
        <fullName evidence="5">FAD-dependent monooxygenase</fullName>
    </submittedName>
</protein>
<keyword evidence="3" id="KW-0274">FAD</keyword>
<reference evidence="5 6" key="1">
    <citation type="submission" date="2024-10" db="EMBL/GenBank/DDBJ databases">
        <title>The Natural Products Discovery Center: Release of the First 8490 Sequenced Strains for Exploring Actinobacteria Biosynthetic Diversity.</title>
        <authorList>
            <person name="Kalkreuter E."/>
            <person name="Kautsar S.A."/>
            <person name="Yang D."/>
            <person name="Bader C.D."/>
            <person name="Teijaro C.N."/>
            <person name="Fluegel L."/>
            <person name="Davis C.M."/>
            <person name="Simpson J.R."/>
            <person name="Lauterbach L."/>
            <person name="Steele A.D."/>
            <person name="Gui C."/>
            <person name="Meng S."/>
            <person name="Li G."/>
            <person name="Viehrig K."/>
            <person name="Ye F."/>
            <person name="Su P."/>
            <person name="Kiefer A.F."/>
            <person name="Nichols A."/>
            <person name="Cepeda A.J."/>
            <person name="Yan W."/>
            <person name="Fan B."/>
            <person name="Jiang Y."/>
            <person name="Adhikari A."/>
            <person name="Zheng C.-J."/>
            <person name="Schuster L."/>
            <person name="Cowan T.M."/>
            <person name="Smanski M.J."/>
            <person name="Chevrette M.G."/>
            <person name="De Carvalho L.P.S."/>
            <person name="Shen B."/>
        </authorList>
    </citation>
    <scope>NUCLEOTIDE SEQUENCE [LARGE SCALE GENOMIC DNA]</scope>
    <source>
        <strain evidence="5 6">NPDC020602</strain>
    </source>
</reference>
<feature type="domain" description="FAD-binding" evidence="4">
    <location>
        <begin position="7"/>
        <end position="341"/>
    </location>
</feature>
<keyword evidence="6" id="KW-1185">Reference proteome</keyword>
<gene>
    <name evidence="5" type="ORF">ACH407_15310</name>
</gene>
<evidence type="ECO:0000256" key="2">
    <source>
        <dbReference type="ARBA" id="ARBA00022630"/>
    </source>
</evidence>
<dbReference type="SUPFAM" id="SSF51905">
    <property type="entry name" value="FAD/NAD(P)-binding domain"/>
    <property type="match status" value="1"/>
</dbReference>
<dbReference type="PANTHER" id="PTHR43004:SF19">
    <property type="entry name" value="BINDING MONOOXYGENASE, PUTATIVE (JCVI)-RELATED"/>
    <property type="match status" value="1"/>
</dbReference>
<dbReference type="GO" id="GO:0004497">
    <property type="term" value="F:monooxygenase activity"/>
    <property type="evidence" value="ECO:0007669"/>
    <property type="project" value="UniProtKB-KW"/>
</dbReference>
<evidence type="ECO:0000313" key="6">
    <source>
        <dbReference type="Proteomes" id="UP001611339"/>
    </source>
</evidence>
<dbReference type="InterPro" id="IPR002938">
    <property type="entry name" value="FAD-bd"/>
</dbReference>
<keyword evidence="2" id="KW-0285">Flavoprotein</keyword>
<proteinExistence type="predicted"/>